<accession>A0AAV4V9T0</accession>
<gene>
    <name evidence="2" type="ORF">CDAR_87401</name>
</gene>
<protein>
    <submittedName>
        <fullName evidence="2">Uncharacterized protein</fullName>
    </submittedName>
</protein>
<proteinExistence type="predicted"/>
<comment type="caution">
    <text evidence="2">The sequence shown here is derived from an EMBL/GenBank/DDBJ whole genome shotgun (WGS) entry which is preliminary data.</text>
</comment>
<evidence type="ECO:0000313" key="3">
    <source>
        <dbReference type="Proteomes" id="UP001054837"/>
    </source>
</evidence>
<name>A0AAV4V9T0_9ARAC</name>
<dbReference type="EMBL" id="BPLQ01012589">
    <property type="protein sequence ID" value="GIY66409.1"/>
    <property type="molecule type" value="Genomic_DNA"/>
</dbReference>
<sequence length="172" mass="20385">MEELPLTEEAARLSQISIVEGVSALDLYWESHTPEFWDRFKPLSREEAWERCFHALMEHRCPERFLLRRRGRHSHPKLIRMSRWFGRPFLMRQAALCCRGRDAPDLEELSSSKIYHFIQENYERPSSSGPSTSTDDHPHVQMERPQNVSLPFQVPPPRPTTTPRFRMERSRA</sequence>
<reference evidence="2 3" key="1">
    <citation type="submission" date="2021-06" db="EMBL/GenBank/DDBJ databases">
        <title>Caerostris darwini draft genome.</title>
        <authorList>
            <person name="Kono N."/>
            <person name="Arakawa K."/>
        </authorList>
    </citation>
    <scope>NUCLEOTIDE SEQUENCE [LARGE SCALE GENOMIC DNA]</scope>
</reference>
<dbReference type="AlphaFoldDB" id="A0AAV4V9T0"/>
<feature type="region of interest" description="Disordered" evidence="1">
    <location>
        <begin position="123"/>
        <end position="172"/>
    </location>
</feature>
<evidence type="ECO:0000313" key="2">
    <source>
        <dbReference type="EMBL" id="GIY66409.1"/>
    </source>
</evidence>
<evidence type="ECO:0000256" key="1">
    <source>
        <dbReference type="SAM" id="MobiDB-lite"/>
    </source>
</evidence>
<organism evidence="2 3">
    <name type="scientific">Caerostris darwini</name>
    <dbReference type="NCBI Taxonomy" id="1538125"/>
    <lineage>
        <taxon>Eukaryota</taxon>
        <taxon>Metazoa</taxon>
        <taxon>Ecdysozoa</taxon>
        <taxon>Arthropoda</taxon>
        <taxon>Chelicerata</taxon>
        <taxon>Arachnida</taxon>
        <taxon>Araneae</taxon>
        <taxon>Araneomorphae</taxon>
        <taxon>Entelegynae</taxon>
        <taxon>Araneoidea</taxon>
        <taxon>Araneidae</taxon>
        <taxon>Caerostris</taxon>
    </lineage>
</organism>
<keyword evidence="3" id="KW-1185">Reference proteome</keyword>
<dbReference type="Proteomes" id="UP001054837">
    <property type="component" value="Unassembled WGS sequence"/>
</dbReference>